<evidence type="ECO:0000256" key="1">
    <source>
        <dbReference type="ARBA" id="ARBA00004123"/>
    </source>
</evidence>
<name>A0A8T0GDQ0_CERPU</name>
<dbReference type="InterPro" id="IPR036955">
    <property type="entry name" value="AP2/ERF_dom_sf"/>
</dbReference>
<dbReference type="InterPro" id="IPR001471">
    <property type="entry name" value="AP2/ERF_dom"/>
</dbReference>
<evidence type="ECO:0000256" key="9">
    <source>
        <dbReference type="SAM" id="MobiDB-lite"/>
    </source>
</evidence>
<evidence type="ECO:0000256" key="6">
    <source>
        <dbReference type="ARBA" id="ARBA00023163"/>
    </source>
</evidence>
<comment type="caution">
    <text evidence="11">The sequence shown here is derived from an EMBL/GenBank/DDBJ whole genome shotgun (WGS) entry which is preliminary data.</text>
</comment>
<dbReference type="PRINTS" id="PR00367">
    <property type="entry name" value="ETHRSPELEMNT"/>
</dbReference>
<organism evidence="11 12">
    <name type="scientific">Ceratodon purpureus</name>
    <name type="common">Fire moss</name>
    <name type="synonym">Dicranum purpureum</name>
    <dbReference type="NCBI Taxonomy" id="3225"/>
    <lineage>
        <taxon>Eukaryota</taxon>
        <taxon>Viridiplantae</taxon>
        <taxon>Streptophyta</taxon>
        <taxon>Embryophyta</taxon>
        <taxon>Bryophyta</taxon>
        <taxon>Bryophytina</taxon>
        <taxon>Bryopsida</taxon>
        <taxon>Dicranidae</taxon>
        <taxon>Pseudoditrichales</taxon>
        <taxon>Ditrichaceae</taxon>
        <taxon>Ceratodon</taxon>
    </lineage>
</organism>
<feature type="region of interest" description="Disordered" evidence="9">
    <location>
        <begin position="1"/>
        <end position="44"/>
    </location>
</feature>
<dbReference type="Proteomes" id="UP000822688">
    <property type="component" value="Chromosome 11"/>
</dbReference>
<feature type="compositionally biased region" description="Basic residues" evidence="9">
    <location>
        <begin position="23"/>
        <end position="34"/>
    </location>
</feature>
<feature type="region of interest" description="Disordered" evidence="9">
    <location>
        <begin position="185"/>
        <end position="213"/>
    </location>
</feature>
<comment type="similarity">
    <text evidence="8">Belongs to the AP2/ERF transcription factor family. ERF subfamily.</text>
</comment>
<dbReference type="Gene3D" id="3.30.730.10">
    <property type="entry name" value="AP2/ERF domain"/>
    <property type="match status" value="1"/>
</dbReference>
<accession>A0A8T0GDQ0</accession>
<comment type="subcellular location">
    <subcellularLocation>
        <location evidence="1">Nucleus</location>
    </subcellularLocation>
</comment>
<dbReference type="Pfam" id="PF00847">
    <property type="entry name" value="AP2"/>
    <property type="match status" value="1"/>
</dbReference>
<dbReference type="EMBL" id="CM026432">
    <property type="protein sequence ID" value="KAG0557153.1"/>
    <property type="molecule type" value="Genomic_DNA"/>
</dbReference>
<dbReference type="SMART" id="SM00380">
    <property type="entry name" value="AP2"/>
    <property type="match status" value="1"/>
</dbReference>
<evidence type="ECO:0000256" key="7">
    <source>
        <dbReference type="ARBA" id="ARBA00023242"/>
    </source>
</evidence>
<evidence type="ECO:0000256" key="2">
    <source>
        <dbReference type="ARBA" id="ARBA00023015"/>
    </source>
</evidence>
<keyword evidence="7" id="KW-0539">Nucleus</keyword>
<dbReference type="GO" id="GO:0005634">
    <property type="term" value="C:nucleus"/>
    <property type="evidence" value="ECO:0007669"/>
    <property type="project" value="UniProtKB-SubCell"/>
</dbReference>
<evidence type="ECO:0000256" key="8">
    <source>
        <dbReference type="ARBA" id="ARBA00024343"/>
    </source>
</evidence>
<dbReference type="PANTHER" id="PTHR31241">
    <property type="entry name" value="DEHYDRATION-RESPONSIVE ELEMENT-BINDING PROTEIN 2C"/>
    <property type="match status" value="1"/>
</dbReference>
<dbReference type="GO" id="GO:0003677">
    <property type="term" value="F:DNA binding"/>
    <property type="evidence" value="ECO:0007669"/>
    <property type="project" value="UniProtKB-KW"/>
</dbReference>
<keyword evidence="2" id="KW-0805">Transcription regulation</keyword>
<dbReference type="PROSITE" id="PS51032">
    <property type="entry name" value="AP2_ERF"/>
    <property type="match status" value="1"/>
</dbReference>
<evidence type="ECO:0000256" key="5">
    <source>
        <dbReference type="ARBA" id="ARBA00023159"/>
    </source>
</evidence>
<dbReference type="PANTHER" id="PTHR31241:SF62">
    <property type="entry name" value="DEHYDRATION-RESPONSIVE ELEMENT-BINDING PROTEIN 2D"/>
    <property type="match status" value="1"/>
</dbReference>
<feature type="compositionally biased region" description="Low complexity" evidence="9">
    <location>
        <begin position="245"/>
        <end position="263"/>
    </location>
</feature>
<feature type="compositionally biased region" description="Polar residues" evidence="9">
    <location>
        <begin position="1"/>
        <end position="15"/>
    </location>
</feature>
<keyword evidence="4" id="KW-0238">DNA-binding</keyword>
<keyword evidence="3" id="KW-0346">Stress response</keyword>
<keyword evidence="5" id="KW-0010">Activator</keyword>
<dbReference type="AlphaFoldDB" id="A0A8T0GDQ0"/>
<keyword evidence="12" id="KW-1185">Reference proteome</keyword>
<evidence type="ECO:0000256" key="4">
    <source>
        <dbReference type="ARBA" id="ARBA00023125"/>
    </source>
</evidence>
<evidence type="ECO:0000256" key="3">
    <source>
        <dbReference type="ARBA" id="ARBA00023016"/>
    </source>
</evidence>
<feature type="domain" description="AP2/ERF" evidence="10">
    <location>
        <begin position="46"/>
        <end position="103"/>
    </location>
</feature>
<dbReference type="SUPFAM" id="SSF54171">
    <property type="entry name" value="DNA-binding domain"/>
    <property type="match status" value="1"/>
</dbReference>
<dbReference type="CDD" id="cd00018">
    <property type="entry name" value="AP2"/>
    <property type="match status" value="1"/>
</dbReference>
<reference evidence="11 12" key="1">
    <citation type="submission" date="2020-06" db="EMBL/GenBank/DDBJ databases">
        <title>WGS assembly of Ceratodon purpureus strain R40.</title>
        <authorList>
            <person name="Carey S.B."/>
            <person name="Jenkins J."/>
            <person name="Shu S."/>
            <person name="Lovell J.T."/>
            <person name="Sreedasyam A."/>
            <person name="Maumus F."/>
            <person name="Tiley G.P."/>
            <person name="Fernandez-Pozo N."/>
            <person name="Barry K."/>
            <person name="Chen C."/>
            <person name="Wang M."/>
            <person name="Lipzen A."/>
            <person name="Daum C."/>
            <person name="Saski C.A."/>
            <person name="Payton A.C."/>
            <person name="Mcbreen J.C."/>
            <person name="Conrad R.E."/>
            <person name="Kollar L.M."/>
            <person name="Olsson S."/>
            <person name="Huttunen S."/>
            <person name="Landis J.B."/>
            <person name="Wickett N.J."/>
            <person name="Johnson M.G."/>
            <person name="Rensing S.A."/>
            <person name="Grimwood J."/>
            <person name="Schmutz J."/>
            <person name="Mcdaniel S.F."/>
        </authorList>
    </citation>
    <scope>NUCLEOTIDE SEQUENCE [LARGE SCALE GENOMIC DNA]</scope>
    <source>
        <strain evidence="11 12">R40</strain>
    </source>
</reference>
<dbReference type="InterPro" id="IPR016177">
    <property type="entry name" value="DNA-bd_dom_sf"/>
</dbReference>
<sequence length="319" mass="35280">MHLSSQGDGRLSPNSGHIEKPPRKPGKRWKKGSMKGKGGPENAACEFRGVRQRTWGKWVAEIREPKKRARLWLGSFSTAKEAALAYDIAARKLYGPLAELNLPPQESLGLDSVPTSTPSGSPPRTMYDVEITEQREIPQAAGSSSFTSMHIGIKEDEFDEELVMTIPRSGRASTSFDTREVFLQQETFRDSRPTSSSSQFYQGEQAELSSQGEHLNDLRDIEAFLDQIDFNHPTSSTFSMDDDNLSGSNSSLSPSLESSAPGSYPVDGHWEDENLGNQFINLELQSLESVLNEPLVPESVELWDTPTSLPPSSHADPRQ</sequence>
<feature type="region of interest" description="Disordered" evidence="9">
    <location>
        <begin position="232"/>
        <end position="270"/>
    </location>
</feature>
<evidence type="ECO:0000313" key="12">
    <source>
        <dbReference type="Proteomes" id="UP000822688"/>
    </source>
</evidence>
<protein>
    <recommendedName>
        <fullName evidence="10">AP2/ERF domain-containing protein</fullName>
    </recommendedName>
</protein>
<proteinExistence type="inferred from homology"/>
<gene>
    <name evidence="11" type="ORF">KC19_11G106300</name>
</gene>
<dbReference type="FunFam" id="3.30.730.10:FF:000001">
    <property type="entry name" value="Ethylene-responsive transcription factor 2"/>
    <property type="match status" value="1"/>
</dbReference>
<feature type="compositionally biased region" description="Polar residues" evidence="9">
    <location>
        <begin position="193"/>
        <end position="213"/>
    </location>
</feature>
<keyword evidence="6" id="KW-0804">Transcription</keyword>
<evidence type="ECO:0000313" key="11">
    <source>
        <dbReference type="EMBL" id="KAG0557153.1"/>
    </source>
</evidence>
<evidence type="ECO:0000259" key="10">
    <source>
        <dbReference type="PROSITE" id="PS51032"/>
    </source>
</evidence>
<dbReference type="GO" id="GO:0003700">
    <property type="term" value="F:DNA-binding transcription factor activity"/>
    <property type="evidence" value="ECO:0007669"/>
    <property type="project" value="InterPro"/>
</dbReference>